<reference evidence="2" key="1">
    <citation type="journal article" date="2020" name="Nature">
        <title>Giant virus diversity and host interactions through global metagenomics.</title>
        <authorList>
            <person name="Schulz F."/>
            <person name="Roux S."/>
            <person name="Paez-Espino D."/>
            <person name="Jungbluth S."/>
            <person name="Walsh D.A."/>
            <person name="Denef V.J."/>
            <person name="McMahon K.D."/>
            <person name="Konstantinidis K.T."/>
            <person name="Eloe-Fadrosh E.A."/>
            <person name="Kyrpides N.C."/>
            <person name="Woyke T."/>
        </authorList>
    </citation>
    <scope>NUCLEOTIDE SEQUENCE</scope>
    <source>
        <strain evidence="2">GVMAG-S-1101164-105</strain>
    </source>
</reference>
<protein>
    <recommendedName>
        <fullName evidence="3">Rho termination factor N-terminal domain-containing protein</fullName>
    </recommendedName>
</protein>
<sequence>MGEVLFVAAILLLLIGAMGFYFYSRIAYTEKKLNLLETILLDIKMMMDMEEPHRHVPPPKENIVLSEPEQVQASEVEELKPTDASGYYTSVIDSIVKDAEPSTIVTPAESTISATAATVDYDTLNREELVELAEKRSLRVTKRMNRQSLLTLLRESDKNTSGMTEQVTDGALSGVGAPLDGGEEISSEAI</sequence>
<dbReference type="AlphaFoldDB" id="A0A6C0JZV1"/>
<dbReference type="EMBL" id="MN740737">
    <property type="protein sequence ID" value="QHU09428.1"/>
    <property type="molecule type" value="Genomic_DNA"/>
</dbReference>
<feature type="compositionally biased region" description="Acidic residues" evidence="1">
    <location>
        <begin position="181"/>
        <end position="190"/>
    </location>
</feature>
<name>A0A6C0JZV1_9ZZZZ</name>
<evidence type="ECO:0008006" key="3">
    <source>
        <dbReference type="Google" id="ProtNLM"/>
    </source>
</evidence>
<evidence type="ECO:0000313" key="2">
    <source>
        <dbReference type="EMBL" id="QHU09428.1"/>
    </source>
</evidence>
<proteinExistence type="predicted"/>
<accession>A0A6C0JZV1</accession>
<feature type="region of interest" description="Disordered" evidence="1">
    <location>
        <begin position="156"/>
        <end position="190"/>
    </location>
</feature>
<organism evidence="2">
    <name type="scientific">viral metagenome</name>
    <dbReference type="NCBI Taxonomy" id="1070528"/>
    <lineage>
        <taxon>unclassified sequences</taxon>
        <taxon>metagenomes</taxon>
        <taxon>organismal metagenomes</taxon>
    </lineage>
</organism>
<evidence type="ECO:0000256" key="1">
    <source>
        <dbReference type="SAM" id="MobiDB-lite"/>
    </source>
</evidence>